<dbReference type="GO" id="GO:0010468">
    <property type="term" value="P:regulation of gene expression"/>
    <property type="evidence" value="ECO:0007669"/>
    <property type="project" value="UniProtKB-ARBA"/>
</dbReference>
<feature type="compositionally biased region" description="Pro residues" evidence="16">
    <location>
        <begin position="78"/>
        <end position="87"/>
    </location>
</feature>
<dbReference type="Gene3D" id="3.40.50.10810">
    <property type="entry name" value="Tandem AAA-ATPase domain"/>
    <property type="match status" value="1"/>
</dbReference>
<comment type="caution">
    <text evidence="20">The sequence shown here is derived from an EMBL/GenBank/DDBJ whole genome shotgun (WGS) entry which is preliminary data.</text>
</comment>
<keyword evidence="10" id="KW-0862">Zinc</keyword>
<evidence type="ECO:0000256" key="15">
    <source>
        <dbReference type="ARBA" id="ARBA00031106"/>
    </source>
</evidence>
<evidence type="ECO:0000256" key="5">
    <source>
        <dbReference type="ARBA" id="ARBA00022723"/>
    </source>
</evidence>
<protein>
    <recommendedName>
        <fullName evidence="15">ATP-dependent helicase ATRX</fullName>
    </recommendedName>
</protein>
<dbReference type="PROSITE" id="PS51533">
    <property type="entry name" value="ADD"/>
    <property type="match status" value="1"/>
</dbReference>
<keyword evidence="8" id="KW-0378">Hydrolase</keyword>
<feature type="compositionally biased region" description="Polar residues" evidence="16">
    <location>
        <begin position="438"/>
        <end position="447"/>
    </location>
</feature>
<keyword evidence="11" id="KW-0067">ATP-binding</keyword>
<dbReference type="PANTHER" id="PTHR45797:SF3">
    <property type="entry name" value="TRANSCRIPTIONAL REGULATOR ATRX HOMOLOG"/>
    <property type="match status" value="1"/>
</dbReference>
<evidence type="ECO:0000256" key="6">
    <source>
        <dbReference type="ARBA" id="ARBA00022741"/>
    </source>
</evidence>
<dbReference type="GO" id="GO:0016887">
    <property type="term" value="F:ATP hydrolysis activity"/>
    <property type="evidence" value="ECO:0007669"/>
    <property type="project" value="InterPro"/>
</dbReference>
<dbReference type="GO" id="GO:0003677">
    <property type="term" value="F:DNA binding"/>
    <property type="evidence" value="ECO:0007669"/>
    <property type="project" value="UniProtKB-KW"/>
</dbReference>
<feature type="compositionally biased region" description="Basic residues" evidence="16">
    <location>
        <begin position="616"/>
        <end position="627"/>
    </location>
</feature>
<dbReference type="GO" id="GO:0000781">
    <property type="term" value="C:chromosome, telomeric region"/>
    <property type="evidence" value="ECO:0007669"/>
    <property type="project" value="UniProtKB-SubCell"/>
</dbReference>
<dbReference type="InterPro" id="IPR038718">
    <property type="entry name" value="SNF2-like_sf"/>
</dbReference>
<feature type="compositionally biased region" description="Basic and acidic residues" evidence="16">
    <location>
        <begin position="584"/>
        <end position="595"/>
    </location>
</feature>
<keyword evidence="14" id="KW-0539">Nucleus</keyword>
<dbReference type="CDD" id="cd18793">
    <property type="entry name" value="SF2_C_SNF"/>
    <property type="match status" value="1"/>
</dbReference>
<dbReference type="SMART" id="SM00487">
    <property type="entry name" value="DEXDc"/>
    <property type="match status" value="1"/>
</dbReference>
<reference evidence="20 21" key="1">
    <citation type="journal article" date="2023" name="BMC Biol.">
        <title>The compact genome of the sponge Oopsacas minuta (Hexactinellida) is lacking key metazoan core genes.</title>
        <authorList>
            <person name="Santini S."/>
            <person name="Schenkelaars Q."/>
            <person name="Jourda C."/>
            <person name="Duchesne M."/>
            <person name="Belahbib H."/>
            <person name="Rocher C."/>
            <person name="Selva M."/>
            <person name="Riesgo A."/>
            <person name="Vervoort M."/>
            <person name="Leys S.P."/>
            <person name="Kodjabachian L."/>
            <person name="Le Bivic A."/>
            <person name="Borchiellini C."/>
            <person name="Claverie J.M."/>
            <person name="Renard E."/>
        </authorList>
    </citation>
    <scope>NUCLEOTIDE SEQUENCE [LARGE SCALE GENOMIC DNA]</scope>
    <source>
        <strain evidence="20">SPO-2</strain>
    </source>
</reference>
<dbReference type="GO" id="GO:0005634">
    <property type="term" value="C:nucleus"/>
    <property type="evidence" value="ECO:0007669"/>
    <property type="project" value="UniProtKB-SubCell"/>
</dbReference>
<evidence type="ECO:0000313" key="20">
    <source>
        <dbReference type="EMBL" id="KAI6656419.1"/>
    </source>
</evidence>
<evidence type="ECO:0000259" key="17">
    <source>
        <dbReference type="PROSITE" id="PS51192"/>
    </source>
</evidence>
<feature type="region of interest" description="Disordered" evidence="16">
    <location>
        <begin position="69"/>
        <end position="108"/>
    </location>
</feature>
<organism evidence="20 21">
    <name type="scientific">Oopsacas minuta</name>
    <dbReference type="NCBI Taxonomy" id="111878"/>
    <lineage>
        <taxon>Eukaryota</taxon>
        <taxon>Metazoa</taxon>
        <taxon>Porifera</taxon>
        <taxon>Hexactinellida</taxon>
        <taxon>Hexasterophora</taxon>
        <taxon>Lyssacinosida</taxon>
        <taxon>Leucopsacidae</taxon>
        <taxon>Oopsacas</taxon>
    </lineage>
</organism>
<evidence type="ECO:0000313" key="21">
    <source>
        <dbReference type="Proteomes" id="UP001165289"/>
    </source>
</evidence>
<feature type="compositionally biased region" description="Basic residues" evidence="16">
    <location>
        <begin position="534"/>
        <end position="547"/>
    </location>
</feature>
<keyword evidence="9" id="KW-0347">Helicase</keyword>
<keyword evidence="12" id="KW-0779">Telomere</keyword>
<feature type="region of interest" description="Disordered" evidence="16">
    <location>
        <begin position="467"/>
        <end position="679"/>
    </location>
</feature>
<evidence type="ECO:0000256" key="1">
    <source>
        <dbReference type="ARBA" id="ARBA00004123"/>
    </source>
</evidence>
<dbReference type="InterPro" id="IPR013083">
    <property type="entry name" value="Znf_RING/FYVE/PHD"/>
</dbReference>
<feature type="compositionally biased region" description="Basic and acidic residues" evidence="16">
    <location>
        <begin position="699"/>
        <end position="715"/>
    </location>
</feature>
<gene>
    <name evidence="20" type="ORF">LOD99_1215</name>
</gene>
<evidence type="ECO:0000256" key="9">
    <source>
        <dbReference type="ARBA" id="ARBA00022806"/>
    </source>
</evidence>
<dbReference type="Proteomes" id="UP001165289">
    <property type="component" value="Unassembled WGS sequence"/>
</dbReference>
<feature type="region of interest" description="Disordered" evidence="16">
    <location>
        <begin position="699"/>
        <end position="743"/>
    </location>
</feature>
<accession>A0AAV7K7F6</accession>
<dbReference type="InterPro" id="IPR001650">
    <property type="entry name" value="Helicase_C-like"/>
</dbReference>
<evidence type="ECO:0000256" key="13">
    <source>
        <dbReference type="ARBA" id="ARBA00023125"/>
    </source>
</evidence>
<evidence type="ECO:0000256" key="12">
    <source>
        <dbReference type="ARBA" id="ARBA00022895"/>
    </source>
</evidence>
<proteinExistence type="inferred from homology"/>
<feature type="compositionally biased region" description="Basic and acidic residues" evidence="16">
    <location>
        <begin position="606"/>
        <end position="615"/>
    </location>
</feature>
<feature type="compositionally biased region" description="Low complexity" evidence="16">
    <location>
        <begin position="218"/>
        <end position="234"/>
    </location>
</feature>
<dbReference type="SMART" id="SM00490">
    <property type="entry name" value="HELICc"/>
    <property type="match status" value="1"/>
</dbReference>
<dbReference type="InterPro" id="IPR014001">
    <property type="entry name" value="Helicase_ATP-bd"/>
</dbReference>
<feature type="compositionally biased region" description="Acidic residues" evidence="16">
    <location>
        <begin position="472"/>
        <end position="482"/>
    </location>
</feature>
<feature type="compositionally biased region" description="Basic and acidic residues" evidence="16">
    <location>
        <begin position="409"/>
        <end position="419"/>
    </location>
</feature>
<dbReference type="CDD" id="cd11726">
    <property type="entry name" value="ADDz_ATRX"/>
    <property type="match status" value="1"/>
</dbReference>
<dbReference type="GO" id="GO:0005524">
    <property type="term" value="F:ATP binding"/>
    <property type="evidence" value="ECO:0007669"/>
    <property type="project" value="UniProtKB-KW"/>
</dbReference>
<dbReference type="InterPro" id="IPR049730">
    <property type="entry name" value="SNF2/RAD54-like_C"/>
</dbReference>
<keyword evidence="4" id="KW-0158">Chromosome</keyword>
<dbReference type="InterPro" id="IPR044574">
    <property type="entry name" value="ARIP4-like"/>
</dbReference>
<comment type="subcellular location">
    <subcellularLocation>
        <location evidence="2">Chromosome</location>
        <location evidence="2">Telomere</location>
    </subcellularLocation>
    <subcellularLocation>
        <location evidence="1">Nucleus</location>
    </subcellularLocation>
</comment>
<dbReference type="Pfam" id="PF00271">
    <property type="entry name" value="Helicase_C"/>
    <property type="match status" value="1"/>
</dbReference>
<keyword evidence="5" id="KW-0479">Metal-binding</keyword>
<feature type="compositionally biased region" description="Basic residues" evidence="16">
    <location>
        <begin position="643"/>
        <end position="654"/>
    </location>
</feature>
<dbReference type="PROSITE" id="PS51194">
    <property type="entry name" value="HELICASE_CTER"/>
    <property type="match status" value="1"/>
</dbReference>
<feature type="domain" description="Helicase C-terminal" evidence="18">
    <location>
        <begin position="1229"/>
        <end position="1394"/>
    </location>
</feature>
<evidence type="ECO:0000256" key="7">
    <source>
        <dbReference type="ARBA" id="ARBA00022771"/>
    </source>
</evidence>
<feature type="compositionally biased region" description="Low complexity" evidence="16">
    <location>
        <begin position="657"/>
        <end position="670"/>
    </location>
</feature>
<feature type="domain" description="Helicase ATP-binding" evidence="17">
    <location>
        <begin position="786"/>
        <end position="970"/>
    </location>
</feature>
<dbReference type="PROSITE" id="PS51192">
    <property type="entry name" value="HELICASE_ATP_BIND_1"/>
    <property type="match status" value="1"/>
</dbReference>
<dbReference type="EMBL" id="JAKMXF010000144">
    <property type="protein sequence ID" value="KAI6656419.1"/>
    <property type="molecule type" value="Genomic_DNA"/>
</dbReference>
<keyword evidence="7" id="KW-0863">Zinc-finger</keyword>
<dbReference type="SUPFAM" id="SSF57903">
    <property type="entry name" value="FYVE/PHD zinc finger"/>
    <property type="match status" value="1"/>
</dbReference>
<feature type="region of interest" description="Disordered" evidence="16">
    <location>
        <begin position="122"/>
        <end position="150"/>
    </location>
</feature>
<comment type="similarity">
    <text evidence="3">Belongs to the SNF2/RAD54 helicase family.</text>
</comment>
<dbReference type="InterPro" id="IPR025766">
    <property type="entry name" value="ADD"/>
</dbReference>
<sequence>MENNDSRMNPLVQNVHLLGIEKALSTCNNSEKMQILQQLEATVNKFKPEVESAIKSTANIHNESDYSDFPGTANLFASPPPRAPEPLSPSNETIPGPSNAVGQPECNHDEVKKTQKHCTNCGKIKMRPHPNSDVIDLDTDSTPSSPTADNRVLCYSESSEDETNLDLLNIEYVPASQDESPDLLTNNTAVNTNNKQLRDIKIERMKSSLVAHKKSAAETTLSSQTSSKTSSPLESPKEDKVHVEFEIGAEISVPNTSTIPTPTKCHSSPLSRLAPTKRLQTETKRKGECTCCHQTTIHSAMKFTSHPWLGVLICQKCLVFISSGEYSIDEGKEIFCRWCGDGGDIANCGTCEKSFCKYCLNSNFGEGTWDKITGDDNWRCFICDDNPIKHLVEECIQLLREKEDMELAKETRRRGEAPAKKVTKQRRDKVKTEAACESSDNTTQPSESIGEILTPLPIVLDEHPVNSKQELSEPEGISDPETDSLSLSDIDLIDPPPQTSRKRIQGPLQSESDDIIAVQSDDKDKDKLPSGPVRPKKVLKPKPRNKKPRVDPFASSGDEATREITMMPVDMNNHEGSSADSDMFEDKMRRLDKYEYQVGSDEDQSTSERSESELKVKKRKGGTRRTKKNESEGDDELSLSKSLKSRSRRKRKAKLISDSSASSTTNSGSESEVEKIKKRGRKKIRKLISDYKLSLSTREAEKAEKERLQRLESKDSSQPVYIDAGSETNEDSDTYGDGSIEPLVLEKGNKGEGTLSVSKRLVKQLKPHQRVGVSFLWDSVCESCKMLRDTEGSGALLAHCMGLGKTIQVITLLDTLLRNSENTSIHKILIVTPVNVLYNWKAEFEKWVHNRKYHLHILESKDALKTRIKTMEFWDEAGGVLLSGYDMFRNFCVGKKIKSKKKKDKVFEMLVNPGAQFVICDEGHVMRNSKSGLSKCLNLIGTKRRIVLTGTPLQNNLQEYYCMTNFIKPNLLGSQAEFTNRFANPITNGQHADSTPHDVRIMKQRAHILHEKLKGCVQRQDYTALTKYLPPKHEYVLSARLTGIQINLYEAFLASLMKRELFPVYNVTRRIWSHPWILKKEQQLQRILREKRMDEDEMSDFIASNTEDEDSECEQKVKRKKLELVPRRHPLGKRVSKRTAVDKNRELTDAMRNIDDIISIGSSSSKEDDDYVPDDVIIESKLKIDVGECSEENNSCESNEIAMEHKDWFDDIIPPEVETQIEHSAKLLFLFELLSEAKKLNEKVLVFSQSLQMLDLIEFYLQRPEHHWIKGLHYYRMDGSTPIDTRDTSSAIFNNPKHPQIRLYLISTKAGSLGINLIAANRVVIMDASWNPTHDTQSIFRVYRFGQVKPVFIYRLIAKGTMEEKIYDRQVTKESLALRVIDEQQIGRHFTSSDLAELFRFEPEDLRYREPVVKIEAVNNTDEIDSDSVEIISSTINTVNSNNKEVKRPEADLVLCSILDKLQPKYFVSYHEHDSLTEHIFDEELSEDEKKAAWESYNTSKEAISREYVQQMWQDKQAQQNQVAQFELARQLLTQGQIPSAPPAVPRLPVPPIHQILATNSNQAVTNKLQHQILKQSVAQYQKILAMNPGLGNAEQGNLFASIHHQITNEVAQRNMMHSNLSQSVSTDAIRAQLLQRMPIPAPNMVPRHPMPPQIINRPSVPMLHPMPRVLRPQTSMHYVPTATTSTATQIRTNPPISISNSHAQNQGRVTKTSAVNEKSYPSFQEQNYPNPIDSISLLTSDVIPVPSNETID</sequence>
<dbReference type="InterPro" id="IPR011011">
    <property type="entry name" value="Znf_FYVE_PHD"/>
</dbReference>
<evidence type="ECO:0000259" key="19">
    <source>
        <dbReference type="PROSITE" id="PS51533"/>
    </source>
</evidence>
<dbReference type="GO" id="GO:0004386">
    <property type="term" value="F:helicase activity"/>
    <property type="evidence" value="ECO:0007669"/>
    <property type="project" value="UniProtKB-KW"/>
</dbReference>
<dbReference type="SUPFAM" id="SSF52540">
    <property type="entry name" value="P-loop containing nucleoside triphosphate hydrolases"/>
    <property type="match status" value="2"/>
</dbReference>
<evidence type="ECO:0000256" key="3">
    <source>
        <dbReference type="ARBA" id="ARBA00007025"/>
    </source>
</evidence>
<keyword evidence="13" id="KW-0238">DNA-binding</keyword>
<dbReference type="PANTHER" id="PTHR45797">
    <property type="entry name" value="RAD54-LIKE"/>
    <property type="match status" value="1"/>
</dbReference>
<dbReference type="Gene3D" id="3.40.50.300">
    <property type="entry name" value="P-loop containing nucleotide triphosphate hydrolases"/>
    <property type="match status" value="1"/>
</dbReference>
<evidence type="ECO:0000256" key="2">
    <source>
        <dbReference type="ARBA" id="ARBA00004574"/>
    </source>
</evidence>
<evidence type="ECO:0000256" key="14">
    <source>
        <dbReference type="ARBA" id="ARBA00023242"/>
    </source>
</evidence>
<feature type="region of interest" description="Disordered" evidence="16">
    <location>
        <begin position="211"/>
        <end position="239"/>
    </location>
</feature>
<evidence type="ECO:0000256" key="16">
    <source>
        <dbReference type="SAM" id="MobiDB-lite"/>
    </source>
</evidence>
<dbReference type="Pfam" id="PF00176">
    <property type="entry name" value="SNF2-rel_dom"/>
    <property type="match status" value="1"/>
</dbReference>
<evidence type="ECO:0000256" key="4">
    <source>
        <dbReference type="ARBA" id="ARBA00022454"/>
    </source>
</evidence>
<keyword evidence="21" id="KW-1185">Reference proteome</keyword>
<dbReference type="InterPro" id="IPR027417">
    <property type="entry name" value="P-loop_NTPase"/>
</dbReference>
<dbReference type="GO" id="GO:0008270">
    <property type="term" value="F:zinc ion binding"/>
    <property type="evidence" value="ECO:0007669"/>
    <property type="project" value="UniProtKB-KW"/>
</dbReference>
<feature type="region of interest" description="Disordered" evidence="16">
    <location>
        <begin position="1692"/>
        <end position="1713"/>
    </location>
</feature>
<name>A0AAV7K7F6_9METZ</name>
<dbReference type="Gene3D" id="3.30.40.10">
    <property type="entry name" value="Zinc/RING finger domain, C3HC4 (zinc finger)"/>
    <property type="match status" value="1"/>
</dbReference>
<dbReference type="InterPro" id="IPR000330">
    <property type="entry name" value="SNF2_N"/>
</dbReference>
<feature type="domain" description="PHD-type" evidence="19">
    <location>
        <begin position="277"/>
        <end position="411"/>
    </location>
</feature>
<evidence type="ECO:0000256" key="11">
    <source>
        <dbReference type="ARBA" id="ARBA00022840"/>
    </source>
</evidence>
<keyword evidence="6" id="KW-0547">Nucleotide-binding</keyword>
<evidence type="ECO:0000256" key="8">
    <source>
        <dbReference type="ARBA" id="ARBA00022801"/>
    </source>
</evidence>
<feature type="region of interest" description="Disordered" evidence="16">
    <location>
        <begin position="409"/>
        <end position="450"/>
    </location>
</feature>
<evidence type="ECO:0000259" key="18">
    <source>
        <dbReference type="PROSITE" id="PS51194"/>
    </source>
</evidence>
<evidence type="ECO:0000256" key="10">
    <source>
        <dbReference type="ARBA" id="ARBA00022833"/>
    </source>
</evidence>